<dbReference type="HOGENOM" id="CLU_2802439_0_0_2"/>
<dbReference type="Proteomes" id="UP000008386">
    <property type="component" value="Chromosome"/>
</dbReference>
<name>F8AJ00_PYRYC</name>
<gene>
    <name evidence="1" type="ordered locus">PYCH_07960</name>
</gene>
<evidence type="ECO:0000313" key="1">
    <source>
        <dbReference type="EMBL" id="AEH24481.1"/>
    </source>
</evidence>
<protein>
    <submittedName>
        <fullName evidence="1">Uncharacterized protein</fullName>
    </submittedName>
</protein>
<dbReference type="EMBL" id="CP002779">
    <property type="protein sequence ID" value="AEH24481.1"/>
    <property type="molecule type" value="Genomic_DNA"/>
</dbReference>
<organism evidence="1 2">
    <name type="scientific">Pyrococcus yayanosii (strain CH1 / JCM 16557)</name>
    <dbReference type="NCBI Taxonomy" id="529709"/>
    <lineage>
        <taxon>Archaea</taxon>
        <taxon>Methanobacteriati</taxon>
        <taxon>Methanobacteriota</taxon>
        <taxon>Thermococci</taxon>
        <taxon>Thermococcales</taxon>
        <taxon>Thermococcaceae</taxon>
        <taxon>Pyrococcus</taxon>
    </lineage>
</organism>
<dbReference type="KEGG" id="pya:PYCH_07960"/>
<dbReference type="AlphaFoldDB" id="F8AJ00"/>
<reference evidence="1 2" key="1">
    <citation type="journal article" date="2011" name="J. Bacteriol.">
        <title>Complete genome sequence of the obligate piezophilic hyperthermophilic archaeon Pyrococcus yayanosii CH1.</title>
        <authorList>
            <person name="Jun X."/>
            <person name="Lupeng L."/>
            <person name="Minjuan X."/>
            <person name="Oger P."/>
            <person name="Fengping W."/>
            <person name="Jebbar M."/>
            <person name="Xiang X."/>
        </authorList>
    </citation>
    <scope>NUCLEOTIDE SEQUENCE [LARGE SCALE GENOMIC DNA]</scope>
    <source>
        <strain evidence="2">CH1 / JCM 16557</strain>
    </source>
</reference>
<accession>F8AJ00</accession>
<sequence>MSLIGTGFPAGSGPEPPKLSILFESYWNATKRALPAVRTSDFQFSLSLIGTEVEIIDIYEDDAFNSL</sequence>
<proteinExistence type="predicted"/>
<dbReference type="eggNOG" id="arCOG10870">
    <property type="taxonomic scope" value="Archaea"/>
</dbReference>
<evidence type="ECO:0000313" key="2">
    <source>
        <dbReference type="Proteomes" id="UP000008386"/>
    </source>
</evidence>
<keyword evidence="2" id="KW-1185">Reference proteome</keyword>